<dbReference type="InterPro" id="IPR029044">
    <property type="entry name" value="Nucleotide-diphossugar_trans"/>
</dbReference>
<dbReference type="PANTHER" id="PTHR46390:SF1">
    <property type="entry name" value="MANNOSE-1-PHOSPHATE GUANYLYLTRANSFERASE"/>
    <property type="match status" value="1"/>
</dbReference>
<dbReference type="FunFam" id="3.90.550.10:FF:000046">
    <property type="entry name" value="Mannose-1-phosphate guanylyltransferase (GDP)"/>
    <property type="match status" value="1"/>
</dbReference>
<dbReference type="InterPro" id="IPR049577">
    <property type="entry name" value="GMPP_N"/>
</dbReference>
<dbReference type="InterPro" id="IPR051161">
    <property type="entry name" value="Mannose-6P_isomerase_type2"/>
</dbReference>
<evidence type="ECO:0000259" key="8">
    <source>
        <dbReference type="Pfam" id="PF00483"/>
    </source>
</evidence>
<reference evidence="10 11" key="1">
    <citation type="submission" date="2019-02" db="EMBL/GenBank/DDBJ databases">
        <title>Deep-cultivation of Planctomycetes and their phenomic and genomic characterization uncovers novel biology.</title>
        <authorList>
            <person name="Wiegand S."/>
            <person name="Jogler M."/>
            <person name="Boedeker C."/>
            <person name="Pinto D."/>
            <person name="Vollmers J."/>
            <person name="Rivas-Marin E."/>
            <person name="Kohn T."/>
            <person name="Peeters S.H."/>
            <person name="Heuer A."/>
            <person name="Rast P."/>
            <person name="Oberbeckmann S."/>
            <person name="Bunk B."/>
            <person name="Jeske O."/>
            <person name="Meyerdierks A."/>
            <person name="Storesund J.E."/>
            <person name="Kallscheuer N."/>
            <person name="Luecker S."/>
            <person name="Lage O.M."/>
            <person name="Pohl T."/>
            <person name="Merkel B.J."/>
            <person name="Hornburger P."/>
            <person name="Mueller R.-W."/>
            <person name="Bruemmer F."/>
            <person name="Labrenz M."/>
            <person name="Spormann A.M."/>
            <person name="Op Den Camp H."/>
            <person name="Overmann J."/>
            <person name="Amann R."/>
            <person name="Jetten M.S.M."/>
            <person name="Mascher T."/>
            <person name="Medema M.H."/>
            <person name="Devos D.P."/>
            <person name="Kaster A.-K."/>
            <person name="Ovreas L."/>
            <person name="Rohde M."/>
            <person name="Galperin M.Y."/>
            <person name="Jogler C."/>
        </authorList>
    </citation>
    <scope>NUCLEOTIDE SEQUENCE [LARGE SCALE GENOMIC DNA]</scope>
    <source>
        <strain evidence="10 11">Poly59</strain>
    </source>
</reference>
<dbReference type="CDD" id="cd02509">
    <property type="entry name" value="GDP-M1P_Guanylyltransferase"/>
    <property type="match status" value="1"/>
</dbReference>
<dbReference type="InterPro" id="IPR005835">
    <property type="entry name" value="NTP_transferase_dom"/>
</dbReference>
<dbReference type="GO" id="GO:0004475">
    <property type="term" value="F:mannose-1-phosphate guanylyltransferase (GTP) activity"/>
    <property type="evidence" value="ECO:0007669"/>
    <property type="project" value="UniProtKB-EC"/>
</dbReference>
<organism evidence="10 11">
    <name type="scientific">Rubripirellula reticaptiva</name>
    <dbReference type="NCBI Taxonomy" id="2528013"/>
    <lineage>
        <taxon>Bacteria</taxon>
        <taxon>Pseudomonadati</taxon>
        <taxon>Planctomycetota</taxon>
        <taxon>Planctomycetia</taxon>
        <taxon>Pirellulales</taxon>
        <taxon>Pirellulaceae</taxon>
        <taxon>Rubripirellula</taxon>
    </lineage>
</organism>
<proteinExistence type="inferred from homology"/>
<evidence type="ECO:0000313" key="11">
    <source>
        <dbReference type="Proteomes" id="UP000317977"/>
    </source>
</evidence>
<feature type="domain" description="Nucleotidyl transferase" evidence="8">
    <location>
        <begin position="12"/>
        <end position="293"/>
    </location>
</feature>
<dbReference type="GO" id="GO:0005525">
    <property type="term" value="F:GTP binding"/>
    <property type="evidence" value="ECO:0007669"/>
    <property type="project" value="UniProtKB-KW"/>
</dbReference>
<sequence length="366" mass="39924">MVLFDDYSMLHAVIMAGGSGTRFWPASRKLVPKQLLALSGQRTMIQSTVDRLGDLIPPDRQMIVTNKILAEAVREQLPELPAANVVGEPCKRDTAPCVGLAAAIIKRIDADGTMVVMPSDHVIASPEKFQAALAAAEKLIDEDPTRIVTFGITPTYPAESFGYIQRADEIPADGVSAFRVEKFREKPDRATAESYVDAGTFYWNSGIFLWRASTILDALAKNVPEMSKHLHAIAGAMGTPEFDAVLEREFTAIKGTSIDYAVMESYDNVVMIEAPFPWDDVGSWQALSRLNDPDENGNTVVGSHIGIDTKGSIIMAQEGHTVVTIDVEDLIVVQTADATLVAPKHAEERVREAVKALEERGMTDKL</sequence>
<dbReference type="EC" id="2.7.7.13" evidence="2"/>
<feature type="domain" description="MannoseP isomerase/GMP-like beta-helix" evidence="9">
    <location>
        <begin position="302"/>
        <end position="357"/>
    </location>
</feature>
<keyword evidence="11" id="KW-1185">Reference proteome</keyword>
<dbReference type="AlphaFoldDB" id="A0A5C6F5L5"/>
<dbReference type="SUPFAM" id="SSF159283">
    <property type="entry name" value="Guanosine diphospho-D-mannose pyrophosphorylase/mannose-6-phosphate isomerase linker domain"/>
    <property type="match status" value="1"/>
</dbReference>
<evidence type="ECO:0000256" key="4">
    <source>
        <dbReference type="ARBA" id="ARBA00022695"/>
    </source>
</evidence>
<evidence type="ECO:0000256" key="1">
    <source>
        <dbReference type="ARBA" id="ARBA00006115"/>
    </source>
</evidence>
<dbReference type="Pfam" id="PF00483">
    <property type="entry name" value="NTP_transferase"/>
    <property type="match status" value="1"/>
</dbReference>
<keyword evidence="4 10" id="KW-0548">Nucleotidyltransferase</keyword>
<dbReference type="Pfam" id="PF22640">
    <property type="entry name" value="ManC_GMP_beta-helix"/>
    <property type="match status" value="1"/>
</dbReference>
<comment type="similarity">
    <text evidence="1">Belongs to the mannose-6-phosphate isomerase type 2 family.</text>
</comment>
<evidence type="ECO:0000256" key="3">
    <source>
        <dbReference type="ARBA" id="ARBA00022679"/>
    </source>
</evidence>
<gene>
    <name evidence="10" type="primary">manC</name>
    <name evidence="10" type="ORF">Poly59_14350</name>
</gene>
<evidence type="ECO:0000256" key="5">
    <source>
        <dbReference type="ARBA" id="ARBA00022741"/>
    </source>
</evidence>
<evidence type="ECO:0000313" key="10">
    <source>
        <dbReference type="EMBL" id="TWU55139.1"/>
    </source>
</evidence>
<comment type="catalytic activity">
    <reaction evidence="7">
        <text>alpha-D-mannose 1-phosphate + GTP + H(+) = GDP-alpha-D-mannose + diphosphate</text>
        <dbReference type="Rhea" id="RHEA:15229"/>
        <dbReference type="ChEBI" id="CHEBI:15378"/>
        <dbReference type="ChEBI" id="CHEBI:33019"/>
        <dbReference type="ChEBI" id="CHEBI:37565"/>
        <dbReference type="ChEBI" id="CHEBI:57527"/>
        <dbReference type="ChEBI" id="CHEBI:58409"/>
        <dbReference type="EC" id="2.7.7.13"/>
    </reaction>
</comment>
<dbReference type="InterPro" id="IPR054566">
    <property type="entry name" value="ManC/GMP-like_b-helix"/>
</dbReference>
<accession>A0A5C6F5L5</accession>
<evidence type="ECO:0000259" key="9">
    <source>
        <dbReference type="Pfam" id="PF22640"/>
    </source>
</evidence>
<keyword evidence="6" id="KW-0342">GTP-binding</keyword>
<dbReference type="Gene3D" id="3.90.550.10">
    <property type="entry name" value="Spore Coat Polysaccharide Biosynthesis Protein SpsA, Chain A"/>
    <property type="match status" value="1"/>
</dbReference>
<comment type="caution">
    <text evidence="10">The sequence shown here is derived from an EMBL/GenBank/DDBJ whole genome shotgun (WGS) entry which is preliminary data.</text>
</comment>
<dbReference type="GO" id="GO:0009298">
    <property type="term" value="P:GDP-mannose biosynthetic process"/>
    <property type="evidence" value="ECO:0007669"/>
    <property type="project" value="TreeGrafter"/>
</dbReference>
<dbReference type="Proteomes" id="UP000317977">
    <property type="component" value="Unassembled WGS sequence"/>
</dbReference>
<evidence type="ECO:0000256" key="2">
    <source>
        <dbReference type="ARBA" id="ARBA00012387"/>
    </source>
</evidence>
<dbReference type="PANTHER" id="PTHR46390">
    <property type="entry name" value="MANNOSE-1-PHOSPHATE GUANYLYLTRANSFERASE"/>
    <property type="match status" value="1"/>
</dbReference>
<dbReference type="SUPFAM" id="SSF53448">
    <property type="entry name" value="Nucleotide-diphospho-sugar transferases"/>
    <property type="match status" value="1"/>
</dbReference>
<evidence type="ECO:0000256" key="6">
    <source>
        <dbReference type="ARBA" id="ARBA00023134"/>
    </source>
</evidence>
<name>A0A5C6F5L5_9BACT</name>
<protein>
    <recommendedName>
        <fullName evidence="2">mannose-1-phosphate guanylyltransferase</fullName>
        <ecNumber evidence="2">2.7.7.13</ecNumber>
    </recommendedName>
</protein>
<keyword evidence="5" id="KW-0547">Nucleotide-binding</keyword>
<evidence type="ECO:0000256" key="7">
    <source>
        <dbReference type="ARBA" id="ARBA00047343"/>
    </source>
</evidence>
<dbReference type="EMBL" id="SJPX01000002">
    <property type="protein sequence ID" value="TWU55139.1"/>
    <property type="molecule type" value="Genomic_DNA"/>
</dbReference>
<keyword evidence="3 10" id="KW-0808">Transferase</keyword>